<dbReference type="InterPro" id="IPR004254">
    <property type="entry name" value="AdipoR/HlyIII-related"/>
</dbReference>
<keyword evidence="10" id="KW-1185">Reference proteome</keyword>
<evidence type="ECO:0000256" key="1">
    <source>
        <dbReference type="ARBA" id="ARBA00004651"/>
    </source>
</evidence>
<dbReference type="AlphaFoldDB" id="A0A315ZHX9"/>
<keyword evidence="7" id="KW-0862">Zinc</keyword>
<feature type="transmembrane region" description="Helical" evidence="8">
    <location>
        <begin position="151"/>
        <end position="168"/>
    </location>
</feature>
<feature type="binding site" evidence="7">
    <location>
        <position position="211"/>
    </location>
    <ligand>
        <name>Zn(2+)</name>
        <dbReference type="ChEBI" id="CHEBI:29105"/>
    </ligand>
</feature>
<organism evidence="9 10">
    <name type="scientific">Sediminitomix flava</name>
    <dbReference type="NCBI Taxonomy" id="379075"/>
    <lineage>
        <taxon>Bacteria</taxon>
        <taxon>Pseudomonadati</taxon>
        <taxon>Bacteroidota</taxon>
        <taxon>Cytophagia</taxon>
        <taxon>Cytophagales</taxon>
        <taxon>Flammeovirgaceae</taxon>
        <taxon>Sediminitomix</taxon>
    </lineage>
</organism>
<feature type="transmembrane region" description="Helical" evidence="8">
    <location>
        <begin position="95"/>
        <end position="114"/>
    </location>
</feature>
<feature type="transmembrane region" description="Helical" evidence="8">
    <location>
        <begin position="212"/>
        <end position="231"/>
    </location>
</feature>
<dbReference type="PANTHER" id="PTHR20855:SF3">
    <property type="entry name" value="LD03007P"/>
    <property type="match status" value="1"/>
</dbReference>
<feature type="transmembrane region" description="Helical" evidence="8">
    <location>
        <begin position="36"/>
        <end position="56"/>
    </location>
</feature>
<feature type="binding site" evidence="7">
    <location>
        <position position="86"/>
    </location>
    <ligand>
        <name>Zn(2+)</name>
        <dbReference type="ChEBI" id="CHEBI:29105"/>
    </ligand>
</feature>
<proteinExistence type="inferred from homology"/>
<evidence type="ECO:0000256" key="3">
    <source>
        <dbReference type="ARBA" id="ARBA00022475"/>
    </source>
</evidence>
<comment type="similarity">
    <text evidence="2">Belongs to the UPF0073 (Hly-III) family.</text>
</comment>
<keyword evidence="6 8" id="KW-0472">Membrane</keyword>
<evidence type="ECO:0000256" key="2">
    <source>
        <dbReference type="ARBA" id="ARBA00008488"/>
    </source>
</evidence>
<feature type="binding site" evidence="7">
    <location>
        <position position="207"/>
    </location>
    <ligand>
        <name>Zn(2+)</name>
        <dbReference type="ChEBI" id="CHEBI:29105"/>
    </ligand>
</feature>
<reference evidence="9 10" key="1">
    <citation type="submission" date="2018-03" db="EMBL/GenBank/DDBJ databases">
        <title>Genomic Encyclopedia of Archaeal and Bacterial Type Strains, Phase II (KMG-II): from individual species to whole genera.</title>
        <authorList>
            <person name="Goeker M."/>
        </authorList>
    </citation>
    <scope>NUCLEOTIDE SEQUENCE [LARGE SCALE GENOMIC DNA]</scope>
    <source>
        <strain evidence="9 10">DSM 28229</strain>
    </source>
</reference>
<comment type="caution">
    <text evidence="9">The sequence shown here is derived from an EMBL/GenBank/DDBJ whole genome shotgun (WGS) entry which is preliminary data.</text>
</comment>
<keyword evidence="7" id="KW-0479">Metal-binding</keyword>
<dbReference type="RefSeq" id="WP_109616291.1">
    <property type="nucleotide sequence ID" value="NZ_QGDO01000001.1"/>
</dbReference>
<evidence type="ECO:0000256" key="6">
    <source>
        <dbReference type="ARBA" id="ARBA00023136"/>
    </source>
</evidence>
<dbReference type="GO" id="GO:0005886">
    <property type="term" value="C:plasma membrane"/>
    <property type="evidence" value="ECO:0007669"/>
    <property type="project" value="UniProtKB-SubCell"/>
</dbReference>
<feature type="transmembrane region" description="Helical" evidence="8">
    <location>
        <begin position="180"/>
        <end position="200"/>
    </location>
</feature>
<dbReference type="GO" id="GO:0140911">
    <property type="term" value="F:pore-forming activity"/>
    <property type="evidence" value="ECO:0007669"/>
    <property type="project" value="InterPro"/>
</dbReference>
<keyword evidence="5 8" id="KW-1133">Transmembrane helix</keyword>
<evidence type="ECO:0000256" key="5">
    <source>
        <dbReference type="ARBA" id="ARBA00022989"/>
    </source>
</evidence>
<gene>
    <name evidence="9" type="ORF">BC781_1011202</name>
</gene>
<protein>
    <submittedName>
        <fullName evidence="9">Hemolysin III</fullName>
    </submittedName>
</protein>
<evidence type="ECO:0000256" key="4">
    <source>
        <dbReference type="ARBA" id="ARBA00022692"/>
    </source>
</evidence>
<keyword evidence="4 8" id="KW-0812">Transmembrane</keyword>
<evidence type="ECO:0000313" key="10">
    <source>
        <dbReference type="Proteomes" id="UP000245535"/>
    </source>
</evidence>
<evidence type="ECO:0000313" key="9">
    <source>
        <dbReference type="EMBL" id="PWJ44823.1"/>
    </source>
</evidence>
<feature type="transmembrane region" description="Helical" evidence="8">
    <location>
        <begin position="68"/>
        <end position="89"/>
    </location>
</feature>
<dbReference type="Proteomes" id="UP000245535">
    <property type="component" value="Unassembled WGS sequence"/>
</dbReference>
<evidence type="ECO:0000256" key="7">
    <source>
        <dbReference type="PIRSR" id="PIRSR604254-1"/>
    </source>
</evidence>
<dbReference type="OrthoDB" id="9813689at2"/>
<feature type="transmembrane region" description="Helical" evidence="8">
    <location>
        <begin position="126"/>
        <end position="145"/>
    </location>
</feature>
<name>A0A315ZHX9_SEDFL</name>
<comment type="subcellular location">
    <subcellularLocation>
        <location evidence="1">Cell membrane</location>
        <topology evidence="1">Multi-pass membrane protein</topology>
    </subcellularLocation>
</comment>
<dbReference type="NCBIfam" id="TIGR01065">
    <property type="entry name" value="hlyIII"/>
    <property type="match status" value="1"/>
</dbReference>
<dbReference type="InterPro" id="IPR005744">
    <property type="entry name" value="Hy-lIII"/>
</dbReference>
<dbReference type="EMBL" id="QGDO01000001">
    <property type="protein sequence ID" value="PWJ44823.1"/>
    <property type="molecule type" value="Genomic_DNA"/>
</dbReference>
<evidence type="ECO:0000256" key="8">
    <source>
        <dbReference type="SAM" id="Phobius"/>
    </source>
</evidence>
<dbReference type="PANTHER" id="PTHR20855">
    <property type="entry name" value="ADIPOR/PROGESTIN RECEPTOR-RELATED"/>
    <property type="match status" value="1"/>
</dbReference>
<keyword evidence="3" id="KW-1003">Cell membrane</keyword>
<sequence length="232" mass="26942">MQQQRLDKKAKHVIQNAQRKVSEIYQDSPKEELASAITHGIAIVLSIWALVEMLYVVEDQNTKKLISVWVFGLSMILVYTFSTLLHIFYNHKLTYIFLLLDHAAIFVLIAGTYTPYTLITLEKSEGLYLLTFVWAFALGGILYKVFLLNRYKRFSLMLYLFLGWLGALKYEELSNHLGEGFDWLLIGGALYSIGVVFYVWRKLPYNHAIWHIFVIGGNFAIFYSVYAYVLLR</sequence>
<dbReference type="GO" id="GO:0046872">
    <property type="term" value="F:metal ion binding"/>
    <property type="evidence" value="ECO:0007669"/>
    <property type="project" value="UniProtKB-KW"/>
</dbReference>
<accession>A0A315ZHX9</accession>
<dbReference type="Pfam" id="PF03006">
    <property type="entry name" value="HlyIII"/>
    <property type="match status" value="1"/>
</dbReference>